<gene>
    <name evidence="1" type="ORF">A2973_01735</name>
</gene>
<evidence type="ECO:0000313" key="1">
    <source>
        <dbReference type="EMBL" id="OGG30754.1"/>
    </source>
</evidence>
<protein>
    <submittedName>
        <fullName evidence="1">Uncharacterized protein</fullName>
    </submittedName>
</protein>
<proteinExistence type="predicted"/>
<reference evidence="1 2" key="1">
    <citation type="journal article" date="2016" name="Nat. Commun.">
        <title>Thousands of microbial genomes shed light on interconnected biogeochemical processes in an aquifer system.</title>
        <authorList>
            <person name="Anantharaman K."/>
            <person name="Brown C.T."/>
            <person name="Hug L.A."/>
            <person name="Sharon I."/>
            <person name="Castelle C.J."/>
            <person name="Probst A.J."/>
            <person name="Thomas B.C."/>
            <person name="Singh A."/>
            <person name="Wilkins M.J."/>
            <person name="Karaoz U."/>
            <person name="Brodie E.L."/>
            <person name="Williams K.H."/>
            <person name="Hubbard S.S."/>
            <person name="Banfield J.F."/>
        </authorList>
    </citation>
    <scope>NUCLEOTIDE SEQUENCE [LARGE SCALE GENOMIC DNA]</scope>
</reference>
<dbReference type="AlphaFoldDB" id="A0A1F6B1D0"/>
<dbReference type="Proteomes" id="UP000176409">
    <property type="component" value="Unassembled WGS sequence"/>
</dbReference>
<comment type="caution">
    <text evidence="1">The sequence shown here is derived from an EMBL/GenBank/DDBJ whole genome shotgun (WGS) entry which is preliminary data.</text>
</comment>
<organism evidence="1 2">
    <name type="scientific">Candidatus Gottesmanbacteria bacterium RIFCSPLOWO2_01_FULL_49_10</name>
    <dbReference type="NCBI Taxonomy" id="1798396"/>
    <lineage>
        <taxon>Bacteria</taxon>
        <taxon>Candidatus Gottesmaniibacteriota</taxon>
    </lineage>
</organism>
<accession>A0A1F6B1D0</accession>
<name>A0A1F6B1D0_9BACT</name>
<sequence length="191" mass="21741">MSSLPSHFFDEIDRTPLIMSWSTEVGGPGGAGIHFGREQTGLPYDFIKVSPYSGDTGTIIHELIHAWAIHQGRKNLSKEQYDKQYNYYLSVGYSEDSARQLPYHMSNDYIKTVGGSIESYGQFHYKPEYNPCKKGSTELCWMPPYEDIAYKGSEYVTNACELKNNAPEKYAFFRDHMFGGREYLPPEGCGN</sequence>
<dbReference type="EMBL" id="MFJZ01000004">
    <property type="protein sequence ID" value="OGG30754.1"/>
    <property type="molecule type" value="Genomic_DNA"/>
</dbReference>
<evidence type="ECO:0000313" key="2">
    <source>
        <dbReference type="Proteomes" id="UP000176409"/>
    </source>
</evidence>